<evidence type="ECO:0000256" key="4">
    <source>
        <dbReference type="ARBA" id="ARBA00009845"/>
    </source>
</evidence>
<dbReference type="NCBIfam" id="NF002458">
    <property type="entry name" value="PRK01641.1"/>
    <property type="match status" value="1"/>
</dbReference>
<evidence type="ECO:0000256" key="6">
    <source>
        <dbReference type="ARBA" id="ARBA00011998"/>
    </source>
</evidence>
<dbReference type="EMBL" id="SACN01000001">
    <property type="protein sequence ID" value="RVT93616.1"/>
    <property type="molecule type" value="Genomic_DNA"/>
</dbReference>
<dbReference type="GO" id="GO:0003861">
    <property type="term" value="F:3-isopropylmalate dehydratase activity"/>
    <property type="evidence" value="ECO:0007669"/>
    <property type="project" value="UniProtKB-EC"/>
</dbReference>
<dbReference type="NCBIfam" id="TIGR00171">
    <property type="entry name" value="leuD"/>
    <property type="match status" value="1"/>
</dbReference>
<keyword evidence="7" id="KW-0432">Leucine biosynthesis</keyword>
<evidence type="ECO:0000256" key="7">
    <source>
        <dbReference type="ARBA" id="ARBA00022430"/>
    </source>
</evidence>
<keyword evidence="8" id="KW-0028">Amino-acid biosynthesis</keyword>
<reference evidence="12 13" key="1">
    <citation type="submission" date="2019-01" db="EMBL/GenBank/DDBJ databases">
        <authorList>
            <person name="Chen W.-M."/>
        </authorList>
    </citation>
    <scope>NUCLEOTIDE SEQUENCE [LARGE SCALE GENOMIC DNA]</scope>
    <source>
        <strain evidence="12 13">CCP-7</strain>
    </source>
</reference>
<dbReference type="EC" id="4.2.1.33" evidence="6"/>
<dbReference type="OrthoDB" id="9777465at2"/>
<dbReference type="InterPro" id="IPR015928">
    <property type="entry name" value="Aconitase/3IPM_dehydase_swvl"/>
</dbReference>
<dbReference type="UniPathway" id="UPA00048">
    <property type="reaction ID" value="UER00071"/>
</dbReference>
<evidence type="ECO:0000313" key="13">
    <source>
        <dbReference type="Proteomes" id="UP000282971"/>
    </source>
</evidence>
<keyword evidence="13" id="KW-1185">Reference proteome</keyword>
<dbReference type="GO" id="GO:0009098">
    <property type="term" value="P:L-leucine biosynthetic process"/>
    <property type="evidence" value="ECO:0007669"/>
    <property type="project" value="UniProtKB-UniPathway"/>
</dbReference>
<dbReference type="GO" id="GO:0009316">
    <property type="term" value="C:3-isopropylmalate dehydratase complex"/>
    <property type="evidence" value="ECO:0007669"/>
    <property type="project" value="InterPro"/>
</dbReference>
<evidence type="ECO:0000256" key="5">
    <source>
        <dbReference type="ARBA" id="ARBA00011271"/>
    </source>
</evidence>
<organism evidence="12 13">
    <name type="scientific">Sphingomonas crocodyli</name>
    <dbReference type="NCBI Taxonomy" id="1979270"/>
    <lineage>
        <taxon>Bacteria</taxon>
        <taxon>Pseudomonadati</taxon>
        <taxon>Pseudomonadota</taxon>
        <taxon>Alphaproteobacteria</taxon>
        <taxon>Sphingomonadales</taxon>
        <taxon>Sphingomonadaceae</taxon>
        <taxon>Sphingomonas</taxon>
    </lineage>
</organism>
<comment type="pathway">
    <text evidence="3">Amino-acid biosynthesis; L-leucine biosynthesis; L-leucine from 3-methyl-2-oxobutanoate: step 2/4.</text>
</comment>
<comment type="caution">
    <text evidence="12">The sequence shown here is derived from an EMBL/GenBank/DDBJ whole genome shotgun (WGS) entry which is preliminary data.</text>
</comment>
<keyword evidence="10" id="KW-0100">Branched-chain amino acid biosynthesis</keyword>
<comment type="catalytic activity">
    <reaction evidence="1">
        <text>(2R,3S)-3-isopropylmalate = (2S)-2-isopropylmalate</text>
        <dbReference type="Rhea" id="RHEA:32287"/>
        <dbReference type="ChEBI" id="CHEBI:1178"/>
        <dbReference type="ChEBI" id="CHEBI:35121"/>
        <dbReference type="EC" id="4.2.1.33"/>
    </reaction>
</comment>
<evidence type="ECO:0000256" key="9">
    <source>
        <dbReference type="ARBA" id="ARBA00023239"/>
    </source>
</evidence>
<dbReference type="InterPro" id="IPR050075">
    <property type="entry name" value="LeuD"/>
</dbReference>
<dbReference type="InterPro" id="IPR004431">
    <property type="entry name" value="3-IsopropMal_deHydase_ssu"/>
</dbReference>
<name>A0A437M7S2_9SPHN</name>
<evidence type="ECO:0000256" key="2">
    <source>
        <dbReference type="ARBA" id="ARBA00002695"/>
    </source>
</evidence>
<feature type="domain" description="Aconitase A/isopropylmalate dehydratase small subunit swivel" evidence="11">
    <location>
        <begin position="1"/>
        <end position="122"/>
    </location>
</feature>
<dbReference type="Proteomes" id="UP000282971">
    <property type="component" value="Unassembled WGS sequence"/>
</dbReference>
<dbReference type="AlphaFoldDB" id="A0A437M7S2"/>
<sequence length="198" mass="21315">MKAFTTLEAPALALIEDRIDTDVLFPARFLLIMEKDGLGRYLCYDRRFDADDQPVDNPVDPALAAGAGIVLAGREFGCGSSREQAVWALAGAGITCVVAESFGEIFAANCLRNGVLAIRLDREAIGQLTDAAAQGALSVDLPAQRIGRGDISIAFDIDAPAKERLLNGWDEIDTIMARAATDIDGFEAAQRRAQPWLY</sequence>
<evidence type="ECO:0000256" key="8">
    <source>
        <dbReference type="ARBA" id="ARBA00022605"/>
    </source>
</evidence>
<protein>
    <recommendedName>
        <fullName evidence="6">3-isopropylmalate dehydratase</fullName>
        <ecNumber evidence="6">4.2.1.33</ecNumber>
    </recommendedName>
</protein>
<dbReference type="SUPFAM" id="SSF52016">
    <property type="entry name" value="LeuD/IlvD-like"/>
    <property type="match status" value="1"/>
</dbReference>
<dbReference type="InterPro" id="IPR000573">
    <property type="entry name" value="AconitaseA/IPMdHydase_ssu_swvl"/>
</dbReference>
<dbReference type="Pfam" id="PF00694">
    <property type="entry name" value="Aconitase_C"/>
    <property type="match status" value="1"/>
</dbReference>
<evidence type="ECO:0000256" key="1">
    <source>
        <dbReference type="ARBA" id="ARBA00000491"/>
    </source>
</evidence>
<comment type="function">
    <text evidence="2">Catalyzes the isomerization between 2-isopropylmalate and 3-isopropylmalate, via the formation of 2-isopropylmaleate.</text>
</comment>
<evidence type="ECO:0000313" key="12">
    <source>
        <dbReference type="EMBL" id="RVT93616.1"/>
    </source>
</evidence>
<dbReference type="CDD" id="cd01577">
    <property type="entry name" value="IPMI_Swivel"/>
    <property type="match status" value="1"/>
</dbReference>
<comment type="subunit">
    <text evidence="5">Heterodimer of LeuC and LeuD.</text>
</comment>
<dbReference type="PANTHER" id="PTHR43345:SF5">
    <property type="entry name" value="3-ISOPROPYLMALATE DEHYDRATASE SMALL SUBUNIT"/>
    <property type="match status" value="1"/>
</dbReference>
<keyword evidence="9 12" id="KW-0456">Lyase</keyword>
<dbReference type="PANTHER" id="PTHR43345">
    <property type="entry name" value="3-ISOPROPYLMALATE DEHYDRATASE SMALL SUBUNIT 2-RELATED-RELATED"/>
    <property type="match status" value="1"/>
</dbReference>
<evidence type="ECO:0000256" key="3">
    <source>
        <dbReference type="ARBA" id="ARBA00004729"/>
    </source>
</evidence>
<evidence type="ECO:0000259" key="11">
    <source>
        <dbReference type="Pfam" id="PF00694"/>
    </source>
</evidence>
<comment type="similarity">
    <text evidence="4">Belongs to the LeuD family. LeuD type 1 subfamily.</text>
</comment>
<dbReference type="RefSeq" id="WP_127742410.1">
    <property type="nucleotide sequence ID" value="NZ_SACN01000001.1"/>
</dbReference>
<proteinExistence type="inferred from homology"/>
<dbReference type="Gene3D" id="3.20.19.10">
    <property type="entry name" value="Aconitase, domain 4"/>
    <property type="match status" value="1"/>
</dbReference>
<gene>
    <name evidence="12" type="primary">leuD</name>
    <name evidence="12" type="ORF">EOD43_07040</name>
</gene>
<accession>A0A437M7S2</accession>
<evidence type="ECO:0000256" key="10">
    <source>
        <dbReference type="ARBA" id="ARBA00023304"/>
    </source>
</evidence>
<dbReference type="InterPro" id="IPR033940">
    <property type="entry name" value="IPMI_Swivel"/>
</dbReference>